<feature type="transmembrane region" description="Helical" evidence="10">
    <location>
        <begin position="333"/>
        <end position="362"/>
    </location>
</feature>
<feature type="transmembrane region" description="Helical" evidence="10">
    <location>
        <begin position="195"/>
        <end position="214"/>
    </location>
</feature>
<evidence type="ECO:0000256" key="6">
    <source>
        <dbReference type="ARBA" id="ARBA00022692"/>
    </source>
</evidence>
<evidence type="ECO:0000256" key="8">
    <source>
        <dbReference type="ARBA" id="ARBA00022989"/>
    </source>
</evidence>
<dbReference type="UniPathway" id="UPA00378"/>
<feature type="transmembrane region" description="Helical" evidence="10">
    <location>
        <begin position="407"/>
        <end position="427"/>
    </location>
</feature>
<feature type="transmembrane region" description="Helical" evidence="10">
    <location>
        <begin position="374"/>
        <end position="395"/>
    </location>
</feature>
<protein>
    <recommendedName>
        <fullName evidence="10">Mannosyltransferase</fullName>
        <ecNumber evidence="10">2.4.1.-</ecNumber>
    </recommendedName>
</protein>
<dbReference type="GO" id="GO:0006487">
    <property type="term" value="P:protein N-linked glycosylation"/>
    <property type="evidence" value="ECO:0007669"/>
    <property type="project" value="TreeGrafter"/>
</dbReference>
<dbReference type="EMBL" id="JABAYA010000033">
    <property type="protein sequence ID" value="KAF7728653.1"/>
    <property type="molecule type" value="Genomic_DNA"/>
</dbReference>
<comment type="pathway">
    <text evidence="2">Protein modification; protein glycosylation.</text>
</comment>
<gene>
    <name evidence="12" type="primary">ALG9</name>
    <name evidence="12" type="ORF">EC973_005690</name>
</gene>
<evidence type="ECO:0000256" key="4">
    <source>
        <dbReference type="ARBA" id="ARBA00022676"/>
    </source>
</evidence>
<dbReference type="AlphaFoldDB" id="A0A8H7ERE9"/>
<reference evidence="12" key="1">
    <citation type="submission" date="2020-01" db="EMBL/GenBank/DDBJ databases">
        <title>Genome Sequencing of Three Apophysomyces-Like Fungal Strains Confirms a Novel Fungal Genus in the Mucoromycota with divergent Burkholderia-like Endosymbiotic Bacteria.</title>
        <authorList>
            <person name="Stajich J.E."/>
            <person name="Macias A.M."/>
            <person name="Carter-House D."/>
            <person name="Lovett B."/>
            <person name="Kasson L.R."/>
            <person name="Berry K."/>
            <person name="Grigoriev I."/>
            <person name="Chang Y."/>
            <person name="Spatafora J."/>
            <person name="Kasson M.T."/>
        </authorList>
    </citation>
    <scope>NUCLEOTIDE SEQUENCE</scope>
    <source>
        <strain evidence="12">NRRL A-21654</strain>
    </source>
</reference>
<keyword evidence="8 10" id="KW-1133">Transmembrane helix</keyword>
<evidence type="ECO:0000256" key="5">
    <source>
        <dbReference type="ARBA" id="ARBA00022679"/>
    </source>
</evidence>
<evidence type="ECO:0000256" key="7">
    <source>
        <dbReference type="ARBA" id="ARBA00022824"/>
    </source>
</evidence>
<feature type="transmembrane region" description="Helical" evidence="10">
    <location>
        <begin position="226"/>
        <end position="252"/>
    </location>
</feature>
<evidence type="ECO:0000256" key="11">
    <source>
        <dbReference type="SAM" id="MobiDB-lite"/>
    </source>
</evidence>
<dbReference type="OrthoDB" id="497541at2759"/>
<dbReference type="Pfam" id="PF03901">
    <property type="entry name" value="Glyco_transf_22"/>
    <property type="match status" value="1"/>
</dbReference>
<name>A0A8H7ERE9_9FUNG</name>
<keyword evidence="7 10" id="KW-0256">Endoplasmic reticulum</keyword>
<comment type="subcellular location">
    <subcellularLocation>
        <location evidence="1 10">Endoplasmic reticulum membrane</location>
        <topology evidence="1 10">Multi-pass membrane protein</topology>
    </subcellularLocation>
</comment>
<evidence type="ECO:0000256" key="1">
    <source>
        <dbReference type="ARBA" id="ARBA00004477"/>
    </source>
</evidence>
<dbReference type="Proteomes" id="UP000605846">
    <property type="component" value="Unassembled WGS sequence"/>
</dbReference>
<dbReference type="PANTHER" id="PTHR22760">
    <property type="entry name" value="GLYCOSYLTRANSFERASE"/>
    <property type="match status" value="1"/>
</dbReference>
<accession>A0A8H7ERE9</accession>
<evidence type="ECO:0000256" key="3">
    <source>
        <dbReference type="ARBA" id="ARBA00007063"/>
    </source>
</evidence>
<feature type="transmembrane region" description="Helical" evidence="10">
    <location>
        <begin position="448"/>
        <end position="472"/>
    </location>
</feature>
<keyword evidence="5 12" id="KW-0808">Transferase</keyword>
<evidence type="ECO:0000313" key="13">
    <source>
        <dbReference type="Proteomes" id="UP000605846"/>
    </source>
</evidence>
<organism evidence="12 13">
    <name type="scientific">Apophysomyces ossiformis</name>
    <dbReference type="NCBI Taxonomy" id="679940"/>
    <lineage>
        <taxon>Eukaryota</taxon>
        <taxon>Fungi</taxon>
        <taxon>Fungi incertae sedis</taxon>
        <taxon>Mucoromycota</taxon>
        <taxon>Mucoromycotina</taxon>
        <taxon>Mucoromycetes</taxon>
        <taxon>Mucorales</taxon>
        <taxon>Mucorineae</taxon>
        <taxon>Mucoraceae</taxon>
        <taxon>Apophysomyces</taxon>
    </lineage>
</organism>
<comment type="similarity">
    <text evidence="3 10">Belongs to the glycosyltransferase 22 family.</text>
</comment>
<evidence type="ECO:0000256" key="2">
    <source>
        <dbReference type="ARBA" id="ARBA00004922"/>
    </source>
</evidence>
<evidence type="ECO:0000313" key="12">
    <source>
        <dbReference type="EMBL" id="KAF7728653.1"/>
    </source>
</evidence>
<dbReference type="GO" id="GO:0005789">
    <property type="term" value="C:endoplasmic reticulum membrane"/>
    <property type="evidence" value="ECO:0007669"/>
    <property type="project" value="UniProtKB-SubCell"/>
</dbReference>
<feature type="region of interest" description="Disordered" evidence="11">
    <location>
        <begin position="1"/>
        <end position="27"/>
    </location>
</feature>
<dbReference type="PANTHER" id="PTHR22760:SF2">
    <property type="entry name" value="ALPHA-1,2-MANNOSYLTRANSFERASE ALG9"/>
    <property type="match status" value="1"/>
</dbReference>
<sequence>MPELRSRSNKKTRKGAKKAEAAASQASQTREANAWAAKAGQELLTEAWTFTFSFTTAFRILFIIRCASALYNIIHDCDETYNYWEPLHYLQHGYGLQTWEYSPEFSIRSWAYVALHAVVSFTTSILVSNKLQTFYLVRLIFATLSSLAEAKFYRTVVEEVNPHVGRYILGCSAPQQVSIGSHGRCSLKLTPKYKAFLPSSFAMYTTFMAFSYILQPPNHADRKRTYYAVFWLGLGALVGWPFSAVVGIPFAIEEILVFGRNSVTKNGVVVQVMRTSNWRFKRAFRLAEAILIPIILVDHYFYKQWSFVPLRIVMYNVFGGDSRGPNIFGTEPWYFYILNGFLNFNIIFLLALVSAACVLVAMYVDRNRVPGSTWLEATWPYILLGLKLMPFYIWFTIFTLQPHKEERFLYVAYPLITLNAAIAIYLIRSWSTRLGRALGANEQVRAMVMQYMSFAILAVFAIISMSRILAILTRYRAPVTIFGSLWKERAPDQLVNLDYIQENYPYDSSVKELNLCVGKEWHRFPSNFFLPNDVRLRFIKSDFDGMLPKPFEEDLETVTYKEGNETLTYRRRKLQLIGASQAQKGFNDKNKEDPSAYIDIESCDYLVDSDFPLRPISTHEPRYVQDTKTWELLNCYPILDPENSNQLSRAFWVPGSHGLAWGEYCLLKRRV</sequence>
<keyword evidence="9 10" id="KW-0472">Membrane</keyword>
<feature type="compositionally biased region" description="Basic residues" evidence="11">
    <location>
        <begin position="7"/>
        <end position="16"/>
    </location>
</feature>
<feature type="transmembrane region" description="Helical" evidence="10">
    <location>
        <begin position="283"/>
        <end position="302"/>
    </location>
</feature>
<dbReference type="InterPro" id="IPR005599">
    <property type="entry name" value="GPI_mannosylTrfase"/>
</dbReference>
<proteinExistence type="inferred from homology"/>
<keyword evidence="6 10" id="KW-0812">Transmembrane</keyword>
<dbReference type="EC" id="2.4.1.-" evidence="10"/>
<comment type="caution">
    <text evidence="12">The sequence shown here is derived from an EMBL/GenBank/DDBJ whole genome shotgun (WGS) entry which is preliminary data.</text>
</comment>
<dbReference type="GO" id="GO:0000026">
    <property type="term" value="F:alpha-1,2-mannosyltransferase activity"/>
    <property type="evidence" value="ECO:0007669"/>
    <property type="project" value="TreeGrafter"/>
</dbReference>
<keyword evidence="13" id="KW-1185">Reference proteome</keyword>
<evidence type="ECO:0000256" key="10">
    <source>
        <dbReference type="RuleBase" id="RU363075"/>
    </source>
</evidence>
<keyword evidence="4 10" id="KW-0328">Glycosyltransferase</keyword>
<evidence type="ECO:0000256" key="9">
    <source>
        <dbReference type="ARBA" id="ARBA00023136"/>
    </source>
</evidence>